<comment type="similarity">
    <text evidence="1 7">Belongs to the Lgt family.</text>
</comment>
<proteinExistence type="inferred from homology"/>
<keyword evidence="8" id="KW-0449">Lipoprotein</keyword>
<dbReference type="PANTHER" id="PTHR30589:SF0">
    <property type="entry name" value="PHOSPHATIDYLGLYCEROL--PROLIPOPROTEIN DIACYLGLYCERYL TRANSFERASE"/>
    <property type="match status" value="1"/>
</dbReference>
<gene>
    <name evidence="7" type="primary">lgt</name>
    <name evidence="8" type="ORF">EV699_12218</name>
</gene>
<feature type="transmembrane region" description="Helical" evidence="7">
    <location>
        <begin position="96"/>
        <end position="113"/>
    </location>
</feature>
<evidence type="ECO:0000256" key="7">
    <source>
        <dbReference type="HAMAP-Rule" id="MF_01147"/>
    </source>
</evidence>
<dbReference type="Pfam" id="PF01790">
    <property type="entry name" value="LGT"/>
    <property type="match status" value="1"/>
</dbReference>
<dbReference type="UniPathway" id="UPA00664"/>
<dbReference type="GO" id="GO:0042158">
    <property type="term" value="P:lipoprotein biosynthetic process"/>
    <property type="evidence" value="ECO:0007669"/>
    <property type="project" value="UniProtKB-UniRule"/>
</dbReference>
<evidence type="ECO:0000256" key="5">
    <source>
        <dbReference type="ARBA" id="ARBA00022989"/>
    </source>
</evidence>
<feature type="transmembrane region" description="Helical" evidence="7">
    <location>
        <begin position="56"/>
        <end position="76"/>
    </location>
</feature>
<evidence type="ECO:0000313" key="9">
    <source>
        <dbReference type="Proteomes" id="UP000295765"/>
    </source>
</evidence>
<evidence type="ECO:0000256" key="2">
    <source>
        <dbReference type="ARBA" id="ARBA00022475"/>
    </source>
</evidence>
<feature type="transmembrane region" description="Helical" evidence="7">
    <location>
        <begin position="204"/>
        <end position="222"/>
    </location>
</feature>
<dbReference type="RefSeq" id="WP_132545025.1">
    <property type="nucleotide sequence ID" value="NZ_SLWY01000022.1"/>
</dbReference>
<keyword evidence="4 7" id="KW-0812">Transmembrane</keyword>
<comment type="function">
    <text evidence="7">Catalyzes the transfer of the diacylglyceryl group from phosphatidylglycerol to the sulfhydryl group of the N-terminal cysteine of a prolipoprotein, the first step in the formation of mature lipoproteins.</text>
</comment>
<comment type="pathway">
    <text evidence="7">Protein modification; lipoprotein biosynthesis (diacylglyceryl transfer).</text>
</comment>
<evidence type="ECO:0000256" key="4">
    <source>
        <dbReference type="ARBA" id="ARBA00022692"/>
    </source>
</evidence>
<dbReference type="GO" id="GO:0008961">
    <property type="term" value="F:phosphatidylglycerol-prolipoprotein diacylglyceryl transferase activity"/>
    <property type="evidence" value="ECO:0007669"/>
    <property type="project" value="UniProtKB-UniRule"/>
</dbReference>
<evidence type="ECO:0000256" key="6">
    <source>
        <dbReference type="ARBA" id="ARBA00023136"/>
    </source>
</evidence>
<feature type="transmembrane region" description="Helical" evidence="7">
    <location>
        <begin position="173"/>
        <end position="192"/>
    </location>
</feature>
<dbReference type="HAMAP" id="MF_01147">
    <property type="entry name" value="Lgt"/>
    <property type="match status" value="1"/>
</dbReference>
<dbReference type="NCBIfam" id="TIGR00544">
    <property type="entry name" value="lgt"/>
    <property type="match status" value="1"/>
</dbReference>
<evidence type="ECO:0000313" key="8">
    <source>
        <dbReference type="EMBL" id="TCO78850.1"/>
    </source>
</evidence>
<reference evidence="8 9" key="1">
    <citation type="submission" date="2019-03" db="EMBL/GenBank/DDBJ databases">
        <title>Genomic Encyclopedia of Type Strains, Phase IV (KMG-IV): sequencing the most valuable type-strain genomes for metagenomic binning, comparative biology and taxonomic classification.</title>
        <authorList>
            <person name="Goeker M."/>
        </authorList>
    </citation>
    <scope>NUCLEOTIDE SEQUENCE [LARGE SCALE GENOMIC DNA]</scope>
    <source>
        <strain evidence="8 9">DSM 25287</strain>
    </source>
</reference>
<accession>A0A4V2SCC8</accession>
<protein>
    <recommendedName>
        <fullName evidence="7">Phosphatidylglycerol--prolipoprotein diacylglyceryl transferase</fullName>
        <ecNumber evidence="7">2.5.1.145</ecNumber>
    </recommendedName>
</protein>
<feature type="transmembrane region" description="Helical" evidence="7">
    <location>
        <begin position="125"/>
        <end position="145"/>
    </location>
</feature>
<evidence type="ECO:0000256" key="3">
    <source>
        <dbReference type="ARBA" id="ARBA00022679"/>
    </source>
</evidence>
<keyword evidence="9" id="KW-1185">Reference proteome</keyword>
<feature type="binding site" evidence="7">
    <location>
        <position position="140"/>
    </location>
    <ligand>
        <name>a 1,2-diacyl-sn-glycero-3-phospho-(1'-sn-glycerol)</name>
        <dbReference type="ChEBI" id="CHEBI:64716"/>
    </ligand>
</feature>
<feature type="transmembrane region" description="Helical" evidence="7">
    <location>
        <begin position="237"/>
        <end position="254"/>
    </location>
</feature>
<keyword evidence="2 7" id="KW-1003">Cell membrane</keyword>
<name>A0A4V2SCC8_9GAMM</name>
<dbReference type="EMBL" id="SLWY01000022">
    <property type="protein sequence ID" value="TCO78850.1"/>
    <property type="molecule type" value="Genomic_DNA"/>
</dbReference>
<keyword evidence="6 7" id="KW-0472">Membrane</keyword>
<evidence type="ECO:0000256" key="1">
    <source>
        <dbReference type="ARBA" id="ARBA00007150"/>
    </source>
</evidence>
<dbReference type="PANTHER" id="PTHR30589">
    <property type="entry name" value="PROLIPOPROTEIN DIACYLGLYCERYL TRANSFERASE"/>
    <property type="match status" value="1"/>
</dbReference>
<dbReference type="OrthoDB" id="871140at2"/>
<keyword evidence="5 7" id="KW-1133">Transmembrane helix</keyword>
<feature type="transmembrane region" description="Helical" evidence="7">
    <location>
        <begin position="20"/>
        <end position="36"/>
    </location>
</feature>
<dbReference type="EC" id="2.5.1.145" evidence="7"/>
<comment type="catalytic activity">
    <reaction evidence="7">
        <text>L-cysteinyl-[prolipoprotein] + a 1,2-diacyl-sn-glycero-3-phospho-(1'-sn-glycerol) = an S-1,2-diacyl-sn-glyceryl-L-cysteinyl-[prolipoprotein] + sn-glycerol 1-phosphate + H(+)</text>
        <dbReference type="Rhea" id="RHEA:56712"/>
        <dbReference type="Rhea" id="RHEA-COMP:14679"/>
        <dbReference type="Rhea" id="RHEA-COMP:14680"/>
        <dbReference type="ChEBI" id="CHEBI:15378"/>
        <dbReference type="ChEBI" id="CHEBI:29950"/>
        <dbReference type="ChEBI" id="CHEBI:57685"/>
        <dbReference type="ChEBI" id="CHEBI:64716"/>
        <dbReference type="ChEBI" id="CHEBI:140658"/>
        <dbReference type="EC" id="2.5.1.145"/>
    </reaction>
</comment>
<dbReference type="Proteomes" id="UP000295765">
    <property type="component" value="Unassembled WGS sequence"/>
</dbReference>
<dbReference type="InterPro" id="IPR001640">
    <property type="entry name" value="Lgt"/>
</dbReference>
<keyword evidence="3 7" id="KW-0808">Transferase</keyword>
<sequence length="266" mass="29538">MNEALHWNVGPELLRIGGFALRWYGLLFAAGFLIGFEIMRRIYRAEGKPEKDLDQLLLWLMAGTVIGARLGHTLIYEPAYYLAHPLKILAVWEGGLASHGGALGVLLAVWLYCRSRPDQPWLWLLDRLSIPVALTGAFIRVGNLFNSEILGSPASVPWAIVFERVDAVPRHPVQLYEALAYLVICLVLLALYRREGAASPRGRLFGLFLVGVFGARFLLEFFKLPQAAWEAGLPLSVGQWLSLPLIAAGAWLLARARRSDSTVAPR</sequence>
<organism evidence="8 9">
    <name type="scientific">Plasticicumulans lactativorans</name>
    <dbReference type="NCBI Taxonomy" id="1133106"/>
    <lineage>
        <taxon>Bacteria</taxon>
        <taxon>Pseudomonadati</taxon>
        <taxon>Pseudomonadota</taxon>
        <taxon>Gammaproteobacteria</taxon>
        <taxon>Candidatus Competibacteraceae</taxon>
        <taxon>Plasticicumulans</taxon>
    </lineage>
</organism>
<dbReference type="AlphaFoldDB" id="A0A4V2SCC8"/>
<comment type="subcellular location">
    <subcellularLocation>
        <location evidence="7">Cell membrane</location>
        <topology evidence="7">Multi-pass membrane protein</topology>
    </subcellularLocation>
</comment>
<comment type="caution">
    <text evidence="8">The sequence shown here is derived from an EMBL/GenBank/DDBJ whole genome shotgun (WGS) entry which is preliminary data.</text>
</comment>
<dbReference type="GO" id="GO:0005886">
    <property type="term" value="C:plasma membrane"/>
    <property type="evidence" value="ECO:0007669"/>
    <property type="project" value="UniProtKB-SubCell"/>
</dbReference>